<dbReference type="OrthoDB" id="6882680at2"/>
<dbReference type="FunFam" id="3.40.605.10:FF:000007">
    <property type="entry name" value="NAD/NADP-dependent betaine aldehyde dehydrogenase"/>
    <property type="match status" value="1"/>
</dbReference>
<dbReference type="InterPro" id="IPR029510">
    <property type="entry name" value="Ald_DH_CS_GLU"/>
</dbReference>
<dbReference type="InterPro" id="IPR016161">
    <property type="entry name" value="Ald_DH/histidinol_DH"/>
</dbReference>
<dbReference type="PROSITE" id="PS00070">
    <property type="entry name" value="ALDEHYDE_DEHYDR_CYS"/>
    <property type="match status" value="1"/>
</dbReference>
<evidence type="ECO:0000259" key="6">
    <source>
        <dbReference type="Pfam" id="PF00171"/>
    </source>
</evidence>
<dbReference type="PANTHER" id="PTHR11699">
    <property type="entry name" value="ALDEHYDE DEHYDROGENASE-RELATED"/>
    <property type="match status" value="1"/>
</dbReference>
<proteinExistence type="inferred from homology"/>
<name>A0A371PAH2_9ACTN</name>
<dbReference type="InterPro" id="IPR016160">
    <property type="entry name" value="Ald_DH_CS_CYS"/>
</dbReference>
<keyword evidence="2 4" id="KW-0560">Oxidoreductase</keyword>
<dbReference type="GO" id="GO:0016620">
    <property type="term" value="F:oxidoreductase activity, acting on the aldehyde or oxo group of donors, NAD or NADP as acceptor"/>
    <property type="evidence" value="ECO:0007669"/>
    <property type="project" value="InterPro"/>
</dbReference>
<dbReference type="InterPro" id="IPR016163">
    <property type="entry name" value="Ald_DH_C"/>
</dbReference>
<feature type="region of interest" description="Disordered" evidence="5">
    <location>
        <begin position="1"/>
        <end position="22"/>
    </location>
</feature>
<keyword evidence="8" id="KW-1185">Reference proteome</keyword>
<evidence type="ECO:0000256" key="5">
    <source>
        <dbReference type="SAM" id="MobiDB-lite"/>
    </source>
</evidence>
<dbReference type="Gene3D" id="3.40.605.10">
    <property type="entry name" value="Aldehyde Dehydrogenase, Chain A, domain 1"/>
    <property type="match status" value="1"/>
</dbReference>
<evidence type="ECO:0000256" key="1">
    <source>
        <dbReference type="ARBA" id="ARBA00009986"/>
    </source>
</evidence>
<protein>
    <submittedName>
        <fullName evidence="7">Aldehyde dehydrogenase family protein</fullName>
    </submittedName>
</protein>
<dbReference type="PROSITE" id="PS00687">
    <property type="entry name" value="ALDEHYDE_DEHYDR_GLU"/>
    <property type="match status" value="1"/>
</dbReference>
<evidence type="ECO:0000256" key="4">
    <source>
        <dbReference type="RuleBase" id="RU003345"/>
    </source>
</evidence>
<dbReference type="AlphaFoldDB" id="A0A371PAH2"/>
<dbReference type="Gene3D" id="3.40.309.10">
    <property type="entry name" value="Aldehyde Dehydrogenase, Chain A, domain 2"/>
    <property type="match status" value="1"/>
</dbReference>
<dbReference type="SUPFAM" id="SSF53720">
    <property type="entry name" value="ALDH-like"/>
    <property type="match status" value="1"/>
</dbReference>
<evidence type="ECO:0000313" key="7">
    <source>
        <dbReference type="EMBL" id="REK72954.1"/>
    </source>
</evidence>
<reference evidence="7 8" key="1">
    <citation type="submission" date="2018-08" db="EMBL/GenBank/DDBJ databases">
        <title>Aeromicrobium sp. M2KJ-4, whole genome shotgun sequence.</title>
        <authorList>
            <person name="Tuo L."/>
        </authorList>
    </citation>
    <scope>NUCLEOTIDE SEQUENCE [LARGE SCALE GENOMIC DNA]</scope>
    <source>
        <strain evidence="7 8">M2KJ-4</strain>
    </source>
</reference>
<comment type="similarity">
    <text evidence="1 4">Belongs to the aldehyde dehydrogenase family.</text>
</comment>
<feature type="active site" evidence="3">
    <location>
        <position position="268"/>
    </location>
</feature>
<dbReference type="Pfam" id="PF00171">
    <property type="entry name" value="Aldedh"/>
    <property type="match status" value="1"/>
</dbReference>
<feature type="domain" description="Aldehyde dehydrogenase" evidence="6">
    <location>
        <begin position="41"/>
        <end position="491"/>
    </location>
</feature>
<sequence>MSTDTSPANLHELRGGLDDHGTALPGTFPLDVGGELREPTTWVKNVDPATAGTLATVASATPDEIDDAVVAARGAAPGWAALAPSQRGTLLRRLADVVRRDADVLARLETRDTGKPLTQGRADITAAARYFDFYGSVVEGLLGDSIPLGPGSLAVVDHQPHGVTGHIVPWNYPAQITARSVGAALAAGNATVVKPADEAPMVALAYARLAREVGFPAGVLNVLPGGADAGSALTAHPDVDHVSFTGSVATGRLVAAATAGRGRPTLLELGGKSAHVVLEGADVSRAAPVIARALLLHAGQTCTAGTRVIVHESLHRELVAALAPHFEAATLGLGLTDPTVGPVVSEQQARRVQGFLERAESEGAVVAGRAPAVEGLTGFFVPPVLFDQVSQDTELFAEEVFGPLLAVTMVASDDEAIAAAHNSRYGLTGAVWCQDIDRALRTARGLDVGQAYVNGYAPGGGVELPFGGTRDSGYGREKGVEALREYSRMRTLFVDIAGA</sequence>
<feature type="compositionally biased region" description="Basic and acidic residues" evidence="5">
    <location>
        <begin position="11"/>
        <end position="21"/>
    </location>
</feature>
<evidence type="ECO:0000256" key="2">
    <source>
        <dbReference type="ARBA" id="ARBA00023002"/>
    </source>
</evidence>
<dbReference type="Proteomes" id="UP000265581">
    <property type="component" value="Unassembled WGS sequence"/>
</dbReference>
<dbReference type="InterPro" id="IPR015590">
    <property type="entry name" value="Aldehyde_DH_dom"/>
</dbReference>
<dbReference type="InterPro" id="IPR016162">
    <property type="entry name" value="Ald_DH_N"/>
</dbReference>
<gene>
    <name evidence="7" type="ORF">DX116_05005</name>
</gene>
<dbReference type="EMBL" id="QUBR01000001">
    <property type="protein sequence ID" value="REK72954.1"/>
    <property type="molecule type" value="Genomic_DNA"/>
</dbReference>
<dbReference type="RefSeq" id="WP_119703068.1">
    <property type="nucleotide sequence ID" value="NZ_JBHSOI010000001.1"/>
</dbReference>
<organism evidence="7 8">
    <name type="scientific">Aeromicrobium endophyticum</name>
    <dbReference type="NCBI Taxonomy" id="2292704"/>
    <lineage>
        <taxon>Bacteria</taxon>
        <taxon>Bacillati</taxon>
        <taxon>Actinomycetota</taxon>
        <taxon>Actinomycetes</taxon>
        <taxon>Propionibacteriales</taxon>
        <taxon>Nocardioidaceae</taxon>
        <taxon>Aeromicrobium</taxon>
    </lineage>
</organism>
<evidence type="ECO:0000256" key="3">
    <source>
        <dbReference type="PROSITE-ProRule" id="PRU10007"/>
    </source>
</evidence>
<evidence type="ECO:0000313" key="8">
    <source>
        <dbReference type="Proteomes" id="UP000265581"/>
    </source>
</evidence>
<accession>A0A371PAH2</accession>
<comment type="caution">
    <text evidence="7">The sequence shown here is derived from an EMBL/GenBank/DDBJ whole genome shotgun (WGS) entry which is preliminary data.</text>
</comment>